<feature type="non-terminal residue" evidence="3">
    <location>
        <position position="327"/>
    </location>
</feature>
<name>A0AAD3MNA2_LATJO</name>
<comment type="caution">
    <text evidence="3">The sequence shown here is derived from an EMBL/GenBank/DDBJ whole genome shotgun (WGS) entry which is preliminary data.</text>
</comment>
<organism evidence="3 4">
    <name type="scientific">Lates japonicus</name>
    <name type="common">Japanese lates</name>
    <dbReference type="NCBI Taxonomy" id="270547"/>
    <lineage>
        <taxon>Eukaryota</taxon>
        <taxon>Metazoa</taxon>
        <taxon>Chordata</taxon>
        <taxon>Craniata</taxon>
        <taxon>Vertebrata</taxon>
        <taxon>Euteleostomi</taxon>
        <taxon>Actinopterygii</taxon>
        <taxon>Neopterygii</taxon>
        <taxon>Teleostei</taxon>
        <taxon>Neoteleostei</taxon>
        <taxon>Acanthomorphata</taxon>
        <taxon>Carangaria</taxon>
        <taxon>Carangaria incertae sedis</taxon>
        <taxon>Centropomidae</taxon>
        <taxon>Lates</taxon>
    </lineage>
</organism>
<evidence type="ECO:0000313" key="4">
    <source>
        <dbReference type="Proteomes" id="UP001279410"/>
    </source>
</evidence>
<gene>
    <name evidence="3" type="ORF">AKAME5_001029500</name>
</gene>
<keyword evidence="4" id="KW-1185">Reference proteome</keyword>
<dbReference type="EMBL" id="BRZM01000032">
    <property type="protein sequence ID" value="GLD58152.1"/>
    <property type="molecule type" value="Genomic_DNA"/>
</dbReference>
<accession>A0AAD3MNA2</accession>
<proteinExistence type="predicted"/>
<dbReference type="GO" id="GO:0003779">
    <property type="term" value="F:actin binding"/>
    <property type="evidence" value="ECO:0007669"/>
    <property type="project" value="InterPro"/>
</dbReference>
<protein>
    <submittedName>
        <fullName evidence="3">Metastasis suppressor protein 1-like isoform X1</fullName>
    </submittedName>
</protein>
<dbReference type="GO" id="GO:0015629">
    <property type="term" value="C:actin cytoskeleton"/>
    <property type="evidence" value="ECO:0007669"/>
    <property type="project" value="TreeGrafter"/>
</dbReference>
<dbReference type="InterPro" id="IPR027267">
    <property type="entry name" value="AH/BAR_dom_sf"/>
</dbReference>
<evidence type="ECO:0000256" key="1">
    <source>
        <dbReference type="SAM" id="MobiDB-lite"/>
    </source>
</evidence>
<dbReference type="PROSITE" id="PS51338">
    <property type="entry name" value="IMD"/>
    <property type="match status" value="2"/>
</dbReference>
<sequence length="327" mass="35764">MDAGIEKECSALGGLFQLIMNDMKASYPTWEDFVSKGAKLQSQLRTTIVVTGAFLDAFQKVADMATGTRGATKEIGSALSRMCMRHRSIESKLKLFSTSEPTRLRLDQHSTTRLQLSSVRVSSPMWSENIIPDIYRKDEVRGQLDSALQDVNVRYAVLEDTEKRAVCRALIEERARYCSFVTMLKPVLDHEINMLGEVTHLQTILEDLMNLTAEPNKLPPASEQVISDLKGSDFNYTYQTPPASPSNTLSRKSSISSNYQSGSVRHVPSLDSISCAVDGVHIQDAVGPSNQMAAGGSGGAENGLLAPPHNAYTHHGERSRAMSASGK</sequence>
<dbReference type="AlphaFoldDB" id="A0AAD3MNA2"/>
<feature type="domain" description="IMD" evidence="2">
    <location>
        <begin position="1"/>
        <end position="94"/>
    </location>
</feature>
<evidence type="ECO:0000313" key="3">
    <source>
        <dbReference type="EMBL" id="GLD58152.1"/>
    </source>
</evidence>
<dbReference type="Gene3D" id="1.20.1270.60">
    <property type="entry name" value="Arfaptin homology (AH) domain/BAR domain"/>
    <property type="match status" value="2"/>
</dbReference>
<dbReference type="GO" id="GO:0007009">
    <property type="term" value="P:plasma membrane organization"/>
    <property type="evidence" value="ECO:0007669"/>
    <property type="project" value="InterPro"/>
</dbReference>
<dbReference type="SUPFAM" id="SSF103657">
    <property type="entry name" value="BAR/IMD domain-like"/>
    <property type="match status" value="1"/>
</dbReference>
<dbReference type="Pfam" id="PF08397">
    <property type="entry name" value="IMD"/>
    <property type="match status" value="2"/>
</dbReference>
<dbReference type="GO" id="GO:0030031">
    <property type="term" value="P:cell projection assembly"/>
    <property type="evidence" value="ECO:0007669"/>
    <property type="project" value="TreeGrafter"/>
</dbReference>
<evidence type="ECO:0000259" key="2">
    <source>
        <dbReference type="PROSITE" id="PS51338"/>
    </source>
</evidence>
<feature type="region of interest" description="Disordered" evidence="1">
    <location>
        <begin position="288"/>
        <end position="327"/>
    </location>
</feature>
<dbReference type="PANTHER" id="PTHR15708">
    <property type="entry name" value="ACTIN BUNDLING/MISSING IN METASTASIS-RELATED"/>
    <property type="match status" value="1"/>
</dbReference>
<dbReference type="GO" id="GO:0009898">
    <property type="term" value="C:cytoplasmic side of plasma membrane"/>
    <property type="evidence" value="ECO:0007669"/>
    <property type="project" value="TreeGrafter"/>
</dbReference>
<reference evidence="3" key="1">
    <citation type="submission" date="2022-08" db="EMBL/GenBank/DDBJ databases">
        <title>Genome sequencing of akame (Lates japonicus).</title>
        <authorList>
            <person name="Hashiguchi Y."/>
            <person name="Takahashi H."/>
        </authorList>
    </citation>
    <scope>NUCLEOTIDE SEQUENCE</scope>
    <source>
        <strain evidence="3">Kochi</strain>
    </source>
</reference>
<feature type="region of interest" description="Disordered" evidence="1">
    <location>
        <begin position="236"/>
        <end position="261"/>
    </location>
</feature>
<dbReference type="InterPro" id="IPR030127">
    <property type="entry name" value="MTSS1/MTSS2"/>
</dbReference>
<dbReference type="PANTHER" id="PTHR15708:SF14">
    <property type="entry name" value="METASTASIS SUPPRESSOR 1 ISOFORM X1"/>
    <property type="match status" value="1"/>
</dbReference>
<dbReference type="Proteomes" id="UP001279410">
    <property type="component" value="Unassembled WGS sequence"/>
</dbReference>
<feature type="domain" description="IMD" evidence="2">
    <location>
        <begin position="169"/>
        <end position="232"/>
    </location>
</feature>
<dbReference type="GO" id="GO:0005543">
    <property type="term" value="F:phospholipid binding"/>
    <property type="evidence" value="ECO:0007669"/>
    <property type="project" value="TreeGrafter"/>
</dbReference>
<dbReference type="InterPro" id="IPR013606">
    <property type="entry name" value="I-BAR_dom"/>
</dbReference>